<reference evidence="1" key="1">
    <citation type="submission" date="2018-05" db="EMBL/GenBank/DDBJ databases">
        <authorList>
            <person name="Lanie J.A."/>
            <person name="Ng W.-L."/>
            <person name="Kazmierczak K.M."/>
            <person name="Andrzejewski T.M."/>
            <person name="Davidsen T.M."/>
            <person name="Wayne K.J."/>
            <person name="Tettelin H."/>
            <person name="Glass J.I."/>
            <person name="Rusch D."/>
            <person name="Podicherti R."/>
            <person name="Tsui H.-C.T."/>
            <person name="Winkler M.E."/>
        </authorList>
    </citation>
    <scope>NUCLEOTIDE SEQUENCE</scope>
</reference>
<gene>
    <name evidence="1" type="ORF">METZ01_LOCUS104364</name>
</gene>
<dbReference type="EMBL" id="UINC01011712">
    <property type="protein sequence ID" value="SVA51510.1"/>
    <property type="molecule type" value="Genomic_DNA"/>
</dbReference>
<feature type="non-terminal residue" evidence="1">
    <location>
        <position position="178"/>
    </location>
</feature>
<evidence type="ECO:0008006" key="2">
    <source>
        <dbReference type="Google" id="ProtNLM"/>
    </source>
</evidence>
<name>A0A381WG52_9ZZZZ</name>
<organism evidence="1">
    <name type="scientific">marine metagenome</name>
    <dbReference type="NCBI Taxonomy" id="408172"/>
    <lineage>
        <taxon>unclassified sequences</taxon>
        <taxon>metagenomes</taxon>
        <taxon>ecological metagenomes</taxon>
    </lineage>
</organism>
<accession>A0A381WG52</accession>
<dbReference type="Pfam" id="PF19494">
    <property type="entry name" value="DUF6029"/>
    <property type="match status" value="1"/>
</dbReference>
<evidence type="ECO:0000313" key="1">
    <source>
        <dbReference type="EMBL" id="SVA51510.1"/>
    </source>
</evidence>
<sequence length="178" mass="20695">MRRSIFTNILVFSQSILLSQFSFNGDSQLRYGESENGYIYSESLINTNLRFGNFTTWMQFEFSDPPELGRSFSGLRKIRLEYQRGPIDLILGDIYNIWGRGLLLNQFDNQGIDIDNGLTGLNFKYNNDRYNFNLLYGEANIWKLDFGEDRIPSYESNHNVLASELELFVKNFTIGTSF</sequence>
<dbReference type="InterPro" id="IPR046070">
    <property type="entry name" value="DUF6029"/>
</dbReference>
<dbReference type="AlphaFoldDB" id="A0A381WG52"/>
<proteinExistence type="predicted"/>
<protein>
    <recommendedName>
        <fullName evidence="2">Alginate export domain-containing protein</fullName>
    </recommendedName>
</protein>